<accession>A0ABD5NRS4</accession>
<dbReference type="RefSeq" id="WP_256533230.1">
    <property type="nucleotide sequence ID" value="NZ_CP101824.1"/>
</dbReference>
<dbReference type="AlphaFoldDB" id="A0ABD5NRS4"/>
<evidence type="ECO:0000313" key="2">
    <source>
        <dbReference type="Proteomes" id="UP001595846"/>
    </source>
</evidence>
<protein>
    <submittedName>
        <fullName evidence="1">Uncharacterized protein</fullName>
    </submittedName>
</protein>
<gene>
    <name evidence="1" type="ORF">ACFOUR_15250</name>
</gene>
<dbReference type="EMBL" id="JBHSAQ010000013">
    <property type="protein sequence ID" value="MFC3959717.1"/>
    <property type="molecule type" value="Genomic_DNA"/>
</dbReference>
<dbReference type="Proteomes" id="UP001595846">
    <property type="component" value="Unassembled WGS sequence"/>
</dbReference>
<organism evidence="1 2">
    <name type="scientific">Halovivax cerinus</name>
    <dbReference type="NCBI Taxonomy" id="1487865"/>
    <lineage>
        <taxon>Archaea</taxon>
        <taxon>Methanobacteriati</taxon>
        <taxon>Methanobacteriota</taxon>
        <taxon>Stenosarchaea group</taxon>
        <taxon>Halobacteria</taxon>
        <taxon>Halobacteriales</taxon>
        <taxon>Natrialbaceae</taxon>
        <taxon>Halovivax</taxon>
    </lineage>
</organism>
<proteinExistence type="predicted"/>
<keyword evidence="2" id="KW-1185">Reference proteome</keyword>
<reference evidence="1 2" key="1">
    <citation type="journal article" date="2019" name="Int. J. Syst. Evol. Microbiol.">
        <title>The Global Catalogue of Microorganisms (GCM) 10K type strain sequencing project: providing services to taxonomists for standard genome sequencing and annotation.</title>
        <authorList>
            <consortium name="The Broad Institute Genomics Platform"/>
            <consortium name="The Broad Institute Genome Sequencing Center for Infectious Disease"/>
            <person name="Wu L."/>
            <person name="Ma J."/>
        </authorList>
    </citation>
    <scope>NUCLEOTIDE SEQUENCE [LARGE SCALE GENOMIC DNA]</scope>
    <source>
        <strain evidence="1 2">IBRC-M 10256</strain>
    </source>
</reference>
<evidence type="ECO:0000313" key="1">
    <source>
        <dbReference type="EMBL" id="MFC3959717.1"/>
    </source>
</evidence>
<comment type="caution">
    <text evidence="1">The sequence shown here is derived from an EMBL/GenBank/DDBJ whole genome shotgun (WGS) entry which is preliminary data.</text>
</comment>
<sequence>MGRYEFDEPRPDDPCSRCGQDLAKTYWAYVQAVHEGPLSDRDEDVEARPYVIGTDHRLVTPSSATA</sequence>
<name>A0ABD5NRS4_9EURY</name>
<dbReference type="GeneID" id="73902343"/>